<reference evidence="1" key="1">
    <citation type="submission" date="2023-07" db="EMBL/GenBank/DDBJ databases">
        <title>Black Yeasts Isolated from many extreme environments.</title>
        <authorList>
            <person name="Coleine C."/>
            <person name="Stajich J.E."/>
            <person name="Selbmann L."/>
        </authorList>
    </citation>
    <scope>NUCLEOTIDE SEQUENCE</scope>
    <source>
        <strain evidence="1">CCFEE 5714</strain>
    </source>
</reference>
<protein>
    <submittedName>
        <fullName evidence="1">Cochaperone protein</fullName>
    </submittedName>
</protein>
<organism evidence="1 2">
    <name type="scientific">Vermiconidia calcicola</name>
    <dbReference type="NCBI Taxonomy" id="1690605"/>
    <lineage>
        <taxon>Eukaryota</taxon>
        <taxon>Fungi</taxon>
        <taxon>Dikarya</taxon>
        <taxon>Ascomycota</taxon>
        <taxon>Pezizomycotina</taxon>
        <taxon>Dothideomycetes</taxon>
        <taxon>Dothideomycetidae</taxon>
        <taxon>Mycosphaerellales</taxon>
        <taxon>Extremaceae</taxon>
        <taxon>Vermiconidia</taxon>
    </lineage>
</organism>
<sequence>MDQAARGKRALTEGSYQQAIENYTAALKESPTSPDYLIQRSTAHQRAKNYASALADANNAVLNAQKRAKREFIIEAQFRRGCALYSLERYGDAEFVFGVVKRMDEKHKMVPTWMQKTKMAIDKLDGSDEKKKCNVKETPEKEEASEVKESAGNAASSTNCASAAPAVQTKPTPTAPQQTPADKIRHEWYQNTESVYFTLLAKGVPKAKAQIDIQERSLSISFPLATGSSFDLTLEPLYGAVNPEKCIIRVLATKIEVILSKATVGQKWNAIESSEPVTASTADSTFAGATNTGEDAVKQAVLSNPNQPATGPAYPTSSKSGPKNWDKVVSDVRKADSNGKGDEDDDMEGGDEANAFFKKLFKGASPETQRAMMKSYTESNGTALSTNWDEVSKGKVETLPPDGMEAKPWS</sequence>
<gene>
    <name evidence="1" type="primary">SGT1_2</name>
    <name evidence="1" type="ORF">LTR37_017068</name>
</gene>
<evidence type="ECO:0000313" key="2">
    <source>
        <dbReference type="Proteomes" id="UP001281147"/>
    </source>
</evidence>
<dbReference type="EMBL" id="JAUTXU010000214">
    <property type="protein sequence ID" value="KAK3698110.1"/>
    <property type="molecule type" value="Genomic_DNA"/>
</dbReference>
<keyword evidence="2" id="KW-1185">Reference proteome</keyword>
<name>A0ACC3MMH9_9PEZI</name>
<comment type="caution">
    <text evidence="1">The sequence shown here is derived from an EMBL/GenBank/DDBJ whole genome shotgun (WGS) entry which is preliminary data.</text>
</comment>
<dbReference type="Proteomes" id="UP001281147">
    <property type="component" value="Unassembled WGS sequence"/>
</dbReference>
<evidence type="ECO:0000313" key="1">
    <source>
        <dbReference type="EMBL" id="KAK3698110.1"/>
    </source>
</evidence>
<accession>A0ACC3MMH9</accession>
<proteinExistence type="predicted"/>